<name>A0A4P9W672_9FUNG</name>
<evidence type="ECO:0000313" key="1">
    <source>
        <dbReference type="EMBL" id="RKO87949.1"/>
    </source>
</evidence>
<dbReference type="OrthoDB" id="2422225at2759"/>
<accession>A0A4P9W672</accession>
<evidence type="ECO:0000313" key="2">
    <source>
        <dbReference type="Proteomes" id="UP000269721"/>
    </source>
</evidence>
<sequence length="215" mass="23488">MAVEHRLLLTRTAGRKISLTADPDRHCRCPASGERRVGAWTSAIAPSLLVVDPWCIPSGVEECKSTRLYPDPAAATQKPLRKAKSRSTHAFSLGALAHVHVTFEIVPGEKGKQDPEACGPILSVQGVLQHSEGCNELPFCGAPTRPHPTVAETATQELCVGIPASRILANSAEYLMSHPDLPRYIDNIRFWLTKDDIASFRRDFRGELLSISSDL</sequence>
<dbReference type="AlphaFoldDB" id="A0A4P9W672"/>
<keyword evidence="2" id="KW-1185">Reference proteome</keyword>
<reference evidence="2" key="1">
    <citation type="journal article" date="2018" name="Nat. Microbiol.">
        <title>Leveraging single-cell genomics to expand the fungal tree of life.</title>
        <authorList>
            <person name="Ahrendt S.R."/>
            <person name="Quandt C.A."/>
            <person name="Ciobanu D."/>
            <person name="Clum A."/>
            <person name="Salamov A."/>
            <person name="Andreopoulos B."/>
            <person name="Cheng J.F."/>
            <person name="Woyke T."/>
            <person name="Pelin A."/>
            <person name="Henrissat B."/>
            <person name="Reynolds N.K."/>
            <person name="Benny G.L."/>
            <person name="Smith M.E."/>
            <person name="James T.Y."/>
            <person name="Grigoriev I.V."/>
        </authorList>
    </citation>
    <scope>NUCLEOTIDE SEQUENCE [LARGE SCALE GENOMIC DNA]</scope>
</reference>
<dbReference type="EMBL" id="KZ997046">
    <property type="protein sequence ID" value="RKO87949.1"/>
    <property type="molecule type" value="Genomic_DNA"/>
</dbReference>
<protein>
    <submittedName>
        <fullName evidence="1">Uncharacterized protein</fullName>
    </submittedName>
</protein>
<dbReference type="Proteomes" id="UP000269721">
    <property type="component" value="Unassembled WGS sequence"/>
</dbReference>
<gene>
    <name evidence="1" type="ORF">BDK51DRAFT_37578</name>
</gene>
<proteinExistence type="predicted"/>
<organism evidence="1 2">
    <name type="scientific">Blyttiomyces helicus</name>
    <dbReference type="NCBI Taxonomy" id="388810"/>
    <lineage>
        <taxon>Eukaryota</taxon>
        <taxon>Fungi</taxon>
        <taxon>Fungi incertae sedis</taxon>
        <taxon>Chytridiomycota</taxon>
        <taxon>Chytridiomycota incertae sedis</taxon>
        <taxon>Chytridiomycetes</taxon>
        <taxon>Chytridiomycetes incertae sedis</taxon>
        <taxon>Blyttiomyces</taxon>
    </lineage>
</organism>